<dbReference type="HAMAP" id="MF_00163">
    <property type="entry name" value="Pep_deformylase"/>
    <property type="match status" value="1"/>
</dbReference>
<keyword evidence="3 5" id="KW-0378">Hydrolase</keyword>
<name>A0AA34WI54_CHLPE</name>
<proteinExistence type="inferred from homology"/>
<evidence type="ECO:0000256" key="4">
    <source>
        <dbReference type="ARBA" id="ARBA00022917"/>
    </source>
</evidence>
<dbReference type="InterPro" id="IPR023635">
    <property type="entry name" value="Peptide_deformylase"/>
</dbReference>
<dbReference type="Gene3D" id="3.90.45.10">
    <property type="entry name" value="Peptide deformylase"/>
    <property type="match status" value="1"/>
</dbReference>
<feature type="binding site" evidence="5">
    <location>
        <position position="99"/>
    </location>
    <ligand>
        <name>Fe cation</name>
        <dbReference type="ChEBI" id="CHEBI:24875"/>
    </ligand>
</feature>
<dbReference type="KEGG" id="cpm:G5S_0653"/>
<evidence type="ECO:0000256" key="3">
    <source>
        <dbReference type="ARBA" id="ARBA00022801"/>
    </source>
</evidence>
<dbReference type="SUPFAM" id="SSF56420">
    <property type="entry name" value="Peptide deformylase"/>
    <property type="match status" value="1"/>
</dbReference>
<keyword evidence="4 5" id="KW-0648">Protein biosynthesis</keyword>
<sequence length="186" mass="21125">MIRRLEYYGSPVLREKAKEITEITEDIRSLVQDMYETMIAHKGVGLAAPQIGKSLSLFVMCVEGETPDGELIFCDFPKVFINPVLSSPSEHLVIAYEGCLSIPGLRGEVFRPDRVTVTAMNLDGQKFSETLEGFPARIVMHETDHLHGILYIDRMEEPRDAKKFKVALEKIKRRYNTHLDKNSLVS</sequence>
<evidence type="ECO:0000313" key="7">
    <source>
        <dbReference type="Proteomes" id="UP000008305"/>
    </source>
</evidence>
<comment type="similarity">
    <text evidence="1 5">Belongs to the polypeptide deformylase family.</text>
</comment>
<dbReference type="Pfam" id="PF01327">
    <property type="entry name" value="Pep_deformylase"/>
    <property type="match status" value="1"/>
</dbReference>
<dbReference type="InterPro" id="IPR036821">
    <property type="entry name" value="Peptide_deformylase_sf"/>
</dbReference>
<dbReference type="GO" id="GO:0006412">
    <property type="term" value="P:translation"/>
    <property type="evidence" value="ECO:0007669"/>
    <property type="project" value="UniProtKB-UniRule"/>
</dbReference>
<dbReference type="NCBIfam" id="TIGR00079">
    <property type="entry name" value="pept_deformyl"/>
    <property type="match status" value="1"/>
</dbReference>
<dbReference type="EC" id="3.5.1.88" evidence="5"/>
<keyword evidence="5" id="KW-0408">Iron</keyword>
<accession>A0AA34WI54</accession>
<dbReference type="CDD" id="cd00487">
    <property type="entry name" value="Pep_deformylase"/>
    <property type="match status" value="1"/>
</dbReference>
<evidence type="ECO:0000256" key="5">
    <source>
        <dbReference type="HAMAP-Rule" id="MF_00163"/>
    </source>
</evidence>
<dbReference type="PANTHER" id="PTHR10458">
    <property type="entry name" value="PEPTIDE DEFORMYLASE"/>
    <property type="match status" value="1"/>
</dbReference>
<dbReference type="AlphaFoldDB" id="A0AA34WI54"/>
<dbReference type="RefSeq" id="WP_013712688.1">
    <property type="nucleotide sequence ID" value="NC_015408.1"/>
</dbReference>
<feature type="binding site" evidence="5">
    <location>
        <position position="141"/>
    </location>
    <ligand>
        <name>Fe cation</name>
        <dbReference type="ChEBI" id="CHEBI:24875"/>
    </ligand>
</feature>
<dbReference type="Proteomes" id="UP000008305">
    <property type="component" value="Chromosome"/>
</dbReference>
<keyword evidence="7" id="KW-1185">Reference proteome</keyword>
<reference evidence="6 7" key="1">
    <citation type="journal article" date="2011" name="J. Bacteriol.">
        <title>Genome sequence of the obligate intracellular animal pathogen Chlamydia pecorum E58.</title>
        <authorList>
            <person name="Mojica S."/>
            <person name="Huot Creasy H."/>
            <person name="Daugherty S."/>
            <person name="Read T.D."/>
            <person name="Kim T."/>
            <person name="Kaltenboeck B."/>
            <person name="Bavoil P."/>
            <person name="Myers G.S."/>
        </authorList>
    </citation>
    <scope>NUCLEOTIDE SEQUENCE [LARGE SCALE GENOMIC DNA]</scope>
    <source>
        <strain evidence="6 7">E58</strain>
    </source>
</reference>
<protein>
    <recommendedName>
        <fullName evidence="5">Peptide deformylase</fullName>
        <shortName evidence="5">PDF</shortName>
        <ecNumber evidence="5">3.5.1.88</ecNumber>
    </recommendedName>
    <alternativeName>
        <fullName evidence="5">Polypeptide deformylase</fullName>
    </alternativeName>
</protein>
<organism evidence="6 7">
    <name type="scientific">Chlamydia pecorum (strain ATCC VR-628 / DSM 29919 / E58)</name>
    <name type="common">Chlamydophila pecorum</name>
    <dbReference type="NCBI Taxonomy" id="331635"/>
    <lineage>
        <taxon>Bacteria</taxon>
        <taxon>Pseudomonadati</taxon>
        <taxon>Chlamydiota</taxon>
        <taxon>Chlamydiia</taxon>
        <taxon>Chlamydiales</taxon>
        <taxon>Chlamydiaceae</taxon>
        <taxon>Chlamydia/Chlamydophila group</taxon>
        <taxon>Chlamydia</taxon>
    </lineage>
</organism>
<dbReference type="PRINTS" id="PR01576">
    <property type="entry name" value="PDEFORMYLASE"/>
</dbReference>
<keyword evidence="2 5" id="KW-0479">Metal-binding</keyword>
<evidence type="ECO:0000256" key="1">
    <source>
        <dbReference type="ARBA" id="ARBA00010759"/>
    </source>
</evidence>
<dbReference type="PIRSF" id="PIRSF004749">
    <property type="entry name" value="Pep_def"/>
    <property type="match status" value="1"/>
</dbReference>
<comment type="catalytic activity">
    <reaction evidence="5">
        <text>N-terminal N-formyl-L-methionyl-[peptide] + H2O = N-terminal L-methionyl-[peptide] + formate</text>
        <dbReference type="Rhea" id="RHEA:24420"/>
        <dbReference type="Rhea" id="RHEA-COMP:10639"/>
        <dbReference type="Rhea" id="RHEA-COMP:10640"/>
        <dbReference type="ChEBI" id="CHEBI:15377"/>
        <dbReference type="ChEBI" id="CHEBI:15740"/>
        <dbReference type="ChEBI" id="CHEBI:49298"/>
        <dbReference type="ChEBI" id="CHEBI:64731"/>
        <dbReference type="EC" id="3.5.1.88"/>
    </reaction>
</comment>
<gene>
    <name evidence="5 6" type="primary">def</name>
    <name evidence="6" type="ordered locus">G5S_0653</name>
</gene>
<dbReference type="PANTHER" id="PTHR10458:SF22">
    <property type="entry name" value="PEPTIDE DEFORMYLASE"/>
    <property type="match status" value="1"/>
</dbReference>
<evidence type="ECO:0000313" key="6">
    <source>
        <dbReference type="EMBL" id="AEB41610.1"/>
    </source>
</evidence>
<evidence type="ECO:0000256" key="2">
    <source>
        <dbReference type="ARBA" id="ARBA00022723"/>
    </source>
</evidence>
<dbReference type="GO" id="GO:0042586">
    <property type="term" value="F:peptide deformylase activity"/>
    <property type="evidence" value="ECO:0007669"/>
    <property type="project" value="UniProtKB-UniRule"/>
</dbReference>
<dbReference type="FunFam" id="3.90.45.10:FF:000003">
    <property type="entry name" value="Peptide deformylase"/>
    <property type="match status" value="1"/>
</dbReference>
<comment type="function">
    <text evidence="5">Removes the formyl group from the N-terminal Met of newly synthesized proteins. Requires at least a dipeptide for an efficient rate of reaction. N-terminal L-methionine is a prerequisite for activity but the enzyme has broad specificity at other positions.</text>
</comment>
<feature type="active site" evidence="5">
    <location>
        <position position="142"/>
    </location>
</feature>
<comment type="cofactor">
    <cofactor evidence="5">
        <name>Fe(2+)</name>
        <dbReference type="ChEBI" id="CHEBI:29033"/>
    </cofactor>
    <text evidence="5">Binds 1 Fe(2+) ion.</text>
</comment>
<dbReference type="GO" id="GO:0046872">
    <property type="term" value="F:metal ion binding"/>
    <property type="evidence" value="ECO:0007669"/>
    <property type="project" value="UniProtKB-KW"/>
</dbReference>
<dbReference type="NCBIfam" id="NF001159">
    <property type="entry name" value="PRK00150.1-3"/>
    <property type="match status" value="1"/>
</dbReference>
<feature type="binding site" evidence="5">
    <location>
        <position position="145"/>
    </location>
    <ligand>
        <name>Fe cation</name>
        <dbReference type="ChEBI" id="CHEBI:24875"/>
    </ligand>
</feature>
<dbReference type="EMBL" id="CP002608">
    <property type="protein sequence ID" value="AEB41610.1"/>
    <property type="molecule type" value="Genomic_DNA"/>
</dbReference>